<name>A0ABP9DMX2_9BACT</name>
<dbReference type="RefSeq" id="WP_345374224.1">
    <property type="nucleotide sequence ID" value="NZ_BAABJX010000057.1"/>
</dbReference>
<evidence type="ECO:0000259" key="3">
    <source>
        <dbReference type="PROSITE" id="PS50076"/>
    </source>
</evidence>
<dbReference type="PRINTS" id="PR00625">
    <property type="entry name" value="JDOMAIN"/>
</dbReference>
<gene>
    <name evidence="4" type="ORF">GCM10023331_35310</name>
</gene>
<dbReference type="SMART" id="SM00271">
    <property type="entry name" value="DnaJ"/>
    <property type="match status" value="1"/>
</dbReference>
<dbReference type="SUPFAM" id="SSF48452">
    <property type="entry name" value="TPR-like"/>
    <property type="match status" value="1"/>
</dbReference>
<dbReference type="Pfam" id="PF13181">
    <property type="entry name" value="TPR_8"/>
    <property type="match status" value="1"/>
</dbReference>
<evidence type="ECO:0000256" key="1">
    <source>
        <dbReference type="PROSITE-ProRule" id="PRU00339"/>
    </source>
</evidence>
<dbReference type="CDD" id="cd06257">
    <property type="entry name" value="DnaJ"/>
    <property type="match status" value="1"/>
</dbReference>
<accession>A0ABP9DMX2</accession>
<dbReference type="SMART" id="SM00028">
    <property type="entry name" value="TPR"/>
    <property type="match status" value="3"/>
</dbReference>
<comment type="caution">
    <text evidence="4">The sequence shown here is derived from an EMBL/GenBank/DDBJ whole genome shotgun (WGS) entry which is preliminary data.</text>
</comment>
<evidence type="ECO:0000313" key="5">
    <source>
        <dbReference type="Proteomes" id="UP001500298"/>
    </source>
</evidence>
<dbReference type="InterPro" id="IPR050817">
    <property type="entry name" value="DjlA_DnaK_co-chaperone"/>
</dbReference>
<feature type="domain" description="J" evidence="3">
    <location>
        <begin position="4"/>
        <end position="69"/>
    </location>
</feature>
<dbReference type="InterPro" id="IPR011990">
    <property type="entry name" value="TPR-like_helical_dom_sf"/>
</dbReference>
<dbReference type="PROSITE" id="PS00636">
    <property type="entry name" value="DNAJ_1"/>
    <property type="match status" value="1"/>
</dbReference>
<dbReference type="PANTHER" id="PTHR24074">
    <property type="entry name" value="CO-CHAPERONE PROTEIN DJLA"/>
    <property type="match status" value="1"/>
</dbReference>
<dbReference type="InterPro" id="IPR001623">
    <property type="entry name" value="DnaJ_domain"/>
</dbReference>
<keyword evidence="1" id="KW-0802">TPR repeat</keyword>
<keyword evidence="2" id="KW-0812">Transmembrane</keyword>
<proteinExistence type="predicted"/>
<keyword evidence="5" id="KW-1185">Reference proteome</keyword>
<dbReference type="InterPro" id="IPR019734">
    <property type="entry name" value="TPR_rpt"/>
</dbReference>
<keyword evidence="2" id="KW-1133">Transmembrane helix</keyword>
<feature type="transmembrane region" description="Helical" evidence="2">
    <location>
        <begin position="127"/>
        <end position="145"/>
    </location>
</feature>
<reference evidence="5" key="1">
    <citation type="journal article" date="2019" name="Int. J. Syst. Evol. Microbiol.">
        <title>The Global Catalogue of Microorganisms (GCM) 10K type strain sequencing project: providing services to taxonomists for standard genome sequencing and annotation.</title>
        <authorList>
            <consortium name="The Broad Institute Genomics Platform"/>
            <consortium name="The Broad Institute Genome Sequencing Center for Infectious Disease"/>
            <person name="Wu L."/>
            <person name="Ma J."/>
        </authorList>
    </citation>
    <scope>NUCLEOTIDE SEQUENCE [LARGE SCALE GENOMIC DNA]</scope>
    <source>
        <strain evidence="5">JCM 18326</strain>
    </source>
</reference>
<dbReference type="PROSITE" id="PS50076">
    <property type="entry name" value="DNAJ_2"/>
    <property type="match status" value="1"/>
</dbReference>
<organism evidence="4 5">
    <name type="scientific">Algivirga pacifica</name>
    <dbReference type="NCBI Taxonomy" id="1162670"/>
    <lineage>
        <taxon>Bacteria</taxon>
        <taxon>Pseudomonadati</taxon>
        <taxon>Bacteroidota</taxon>
        <taxon>Cytophagia</taxon>
        <taxon>Cytophagales</taxon>
        <taxon>Flammeovirgaceae</taxon>
        <taxon>Algivirga</taxon>
    </lineage>
</organism>
<dbReference type="Gene3D" id="1.10.287.110">
    <property type="entry name" value="DnaJ domain"/>
    <property type="match status" value="1"/>
</dbReference>
<dbReference type="EMBL" id="BAABJX010000057">
    <property type="protein sequence ID" value="GAA4847537.1"/>
    <property type="molecule type" value="Genomic_DNA"/>
</dbReference>
<dbReference type="Gene3D" id="1.25.40.10">
    <property type="entry name" value="Tetratricopeptide repeat domain"/>
    <property type="match status" value="2"/>
</dbReference>
<dbReference type="Proteomes" id="UP001500298">
    <property type="component" value="Unassembled WGS sequence"/>
</dbReference>
<dbReference type="Pfam" id="PF00226">
    <property type="entry name" value="DnaJ"/>
    <property type="match status" value="1"/>
</dbReference>
<protein>
    <recommendedName>
        <fullName evidence="3">J domain-containing protein</fullName>
    </recommendedName>
</protein>
<evidence type="ECO:0000313" key="4">
    <source>
        <dbReference type="EMBL" id="GAA4847537.1"/>
    </source>
</evidence>
<sequence length="416" mass="49284">MRITFYDVLEVSPNVSAKELKVAYKRLAMQYHPDRHQGDTTFEEKFKEVSAAYEVLSDPSQRALYDLQLLNQQYQQSVSYSAMNTTARYYAPDPYKYAAYQQADWSNAEAEKERKEMVKEERFAQKWTIIIATCILVLIAATAQIREYYIEVELERKNAERNEIFKDMDRYIKTGQYAEALVEVYQILYQFQEDEHIDYYREATRKKFMLIQKIKRESKVSFEQEDYQGVIAMLRPMKERNLRELSGMLFYRLAYSYRFLDQPMGALDVLQYWIHKEPKNLKAYVEVAMLYAEVFQQNEIAIKYLNKAADIAIDSYKNTYGKAYAVVISPEKLSDDHFEVFYVRAKLLFQQGKYAKAIENCTWAEFVRPEAWSVYYLHGQILHHQGERREACEIWKKVLKLSPGIEVSQEIFTHCG</sequence>
<feature type="repeat" description="TPR" evidence="1">
    <location>
        <begin position="372"/>
        <end position="405"/>
    </location>
</feature>
<dbReference type="InterPro" id="IPR036869">
    <property type="entry name" value="J_dom_sf"/>
</dbReference>
<dbReference type="SUPFAM" id="SSF46565">
    <property type="entry name" value="Chaperone J-domain"/>
    <property type="match status" value="1"/>
</dbReference>
<dbReference type="InterPro" id="IPR018253">
    <property type="entry name" value="DnaJ_domain_CS"/>
</dbReference>
<dbReference type="PROSITE" id="PS50005">
    <property type="entry name" value="TPR"/>
    <property type="match status" value="1"/>
</dbReference>
<evidence type="ECO:0000256" key="2">
    <source>
        <dbReference type="SAM" id="Phobius"/>
    </source>
</evidence>
<keyword evidence="2" id="KW-0472">Membrane</keyword>